<keyword evidence="9" id="KW-1185">Reference proteome</keyword>
<sequence>MKESSNIHTAKSNDLKHPDRVPYLLACDAEGNMFEEEDYEVIGRSGTRLMGLKPEDFIELPEGSEFFNMPCRHPYGMNKHTGEVELLEDVYAVAAFVSPAYTQTFMPAYEETDGAETLPLYAYTAVGWLDDKFYTTAVRIDPDPRQDFENFDCEEIEQKTVETMQEFSENRLIQHLGANCSLTYSCPAARNFFMGRWEAPIPLSPACNSNCLGCISFQPDEHGIDAMQNRIDFIPYIEEVIEMAVPHLENAPLPIVSFGQGCEGEPLLVWQLIRDVIVAIRKRTKRGIINLNTNGSKPKAVDELFKAGLDSIRVSMNSVRKDVYNKYYLPNNYEYEDVIESIKVARQHGKWASINYFTLPGFTDNKEEFETLRQVIRYTDLSMIQWRNFNIDLEWYLSKLGMEDTGEGLGVAEVMEAIHEEFPHIAYGYFNPPIEVQEKYNALREK</sequence>
<dbReference type="SFLD" id="SFLDS00029">
    <property type="entry name" value="Radical_SAM"/>
    <property type="match status" value="1"/>
</dbReference>
<dbReference type="PROSITE" id="PS51918">
    <property type="entry name" value="RADICAL_SAM"/>
    <property type="match status" value="1"/>
</dbReference>
<dbReference type="CDD" id="cd01335">
    <property type="entry name" value="Radical_SAM"/>
    <property type="match status" value="1"/>
</dbReference>
<evidence type="ECO:0000313" key="8">
    <source>
        <dbReference type="EMBL" id="BDC98495.1"/>
    </source>
</evidence>
<dbReference type="Proteomes" id="UP001354989">
    <property type="component" value="Chromosome"/>
</dbReference>
<dbReference type="InterPro" id="IPR034457">
    <property type="entry name" value="Organic_radical-activating"/>
</dbReference>
<evidence type="ECO:0000256" key="2">
    <source>
        <dbReference type="ARBA" id="ARBA00022485"/>
    </source>
</evidence>
<keyword evidence="3" id="KW-0949">S-adenosyl-L-methionine</keyword>
<evidence type="ECO:0000259" key="7">
    <source>
        <dbReference type="PROSITE" id="PS51918"/>
    </source>
</evidence>
<dbReference type="EMBL" id="AP025292">
    <property type="protein sequence ID" value="BDC98495.1"/>
    <property type="molecule type" value="Genomic_DNA"/>
</dbReference>
<evidence type="ECO:0000256" key="4">
    <source>
        <dbReference type="ARBA" id="ARBA00022723"/>
    </source>
</evidence>
<dbReference type="InterPro" id="IPR006638">
    <property type="entry name" value="Elp3/MiaA/NifB-like_rSAM"/>
</dbReference>
<name>A0ABM7VC50_9BACT</name>
<protein>
    <submittedName>
        <fullName evidence="8">Radical SAM protein</fullName>
    </submittedName>
</protein>
<reference evidence="8 9" key="1">
    <citation type="submission" date="2021-12" db="EMBL/GenBank/DDBJ databases">
        <title>Genome sequencing of bacteria with rrn-lacking chromosome and rrn-plasmid.</title>
        <authorList>
            <person name="Anda M."/>
            <person name="Iwasaki W."/>
        </authorList>
    </citation>
    <scope>NUCLEOTIDE SEQUENCE [LARGE SCALE GENOMIC DNA]</scope>
    <source>
        <strain evidence="8 9">NBRC 101262</strain>
    </source>
</reference>
<evidence type="ECO:0000256" key="6">
    <source>
        <dbReference type="ARBA" id="ARBA00023014"/>
    </source>
</evidence>
<evidence type="ECO:0000256" key="1">
    <source>
        <dbReference type="ARBA" id="ARBA00001966"/>
    </source>
</evidence>
<dbReference type="InterPro" id="IPR058240">
    <property type="entry name" value="rSAM_sf"/>
</dbReference>
<organism evidence="8 9">
    <name type="scientific">Persicobacter psychrovividus</name>
    <dbReference type="NCBI Taxonomy" id="387638"/>
    <lineage>
        <taxon>Bacteria</taxon>
        <taxon>Pseudomonadati</taxon>
        <taxon>Bacteroidota</taxon>
        <taxon>Cytophagia</taxon>
        <taxon>Cytophagales</taxon>
        <taxon>Persicobacteraceae</taxon>
        <taxon>Persicobacter</taxon>
    </lineage>
</organism>
<evidence type="ECO:0000256" key="3">
    <source>
        <dbReference type="ARBA" id="ARBA00022691"/>
    </source>
</evidence>
<proteinExistence type="predicted"/>
<gene>
    <name evidence="8" type="ORF">PEPS_07760</name>
</gene>
<comment type="cofactor">
    <cofactor evidence="1">
        <name>[4Fe-4S] cluster</name>
        <dbReference type="ChEBI" id="CHEBI:49883"/>
    </cofactor>
</comment>
<dbReference type="InterPro" id="IPR007197">
    <property type="entry name" value="rSAM"/>
</dbReference>
<dbReference type="InterPro" id="IPR013785">
    <property type="entry name" value="Aldolase_TIM"/>
</dbReference>
<dbReference type="PANTHER" id="PTHR30352">
    <property type="entry name" value="PYRUVATE FORMATE-LYASE-ACTIVATING ENZYME"/>
    <property type="match status" value="1"/>
</dbReference>
<keyword evidence="6" id="KW-0411">Iron-sulfur</keyword>
<dbReference type="RefSeq" id="WP_338397704.1">
    <property type="nucleotide sequence ID" value="NZ_AP025292.1"/>
</dbReference>
<keyword evidence="2" id="KW-0004">4Fe-4S</keyword>
<evidence type="ECO:0000313" key="9">
    <source>
        <dbReference type="Proteomes" id="UP001354989"/>
    </source>
</evidence>
<keyword evidence="5" id="KW-0408">Iron</keyword>
<dbReference type="Pfam" id="PF04055">
    <property type="entry name" value="Radical_SAM"/>
    <property type="match status" value="1"/>
</dbReference>
<dbReference type="Gene3D" id="3.20.20.70">
    <property type="entry name" value="Aldolase class I"/>
    <property type="match status" value="1"/>
</dbReference>
<dbReference type="SFLD" id="SFLDG01109">
    <property type="entry name" value="Uncharacterised_Radical_SAM_Su"/>
    <property type="match status" value="1"/>
</dbReference>
<accession>A0ABM7VC50</accession>
<dbReference type="SMART" id="SM00729">
    <property type="entry name" value="Elp3"/>
    <property type="match status" value="1"/>
</dbReference>
<dbReference type="PANTHER" id="PTHR30352:SF5">
    <property type="entry name" value="PYRUVATE FORMATE-LYASE 1-ACTIVATING ENZYME"/>
    <property type="match status" value="1"/>
</dbReference>
<keyword evidence="4" id="KW-0479">Metal-binding</keyword>
<feature type="domain" description="Radical SAM core" evidence="7">
    <location>
        <begin position="193"/>
        <end position="426"/>
    </location>
</feature>
<dbReference type="SUPFAM" id="SSF102114">
    <property type="entry name" value="Radical SAM enzymes"/>
    <property type="match status" value="1"/>
</dbReference>
<evidence type="ECO:0000256" key="5">
    <source>
        <dbReference type="ARBA" id="ARBA00023004"/>
    </source>
</evidence>